<comment type="subcellular location">
    <subcellularLocation>
        <location evidence="2">Membrane</location>
        <topology evidence="2">Multi-pass membrane protein</topology>
    </subcellularLocation>
</comment>
<keyword evidence="6 11" id="KW-0378">Hydrolase</keyword>
<evidence type="ECO:0000256" key="11">
    <source>
        <dbReference type="RuleBase" id="RU362031"/>
    </source>
</evidence>
<evidence type="ECO:0000256" key="3">
    <source>
        <dbReference type="ARBA" id="ARBA00007931"/>
    </source>
</evidence>
<evidence type="ECO:0000256" key="6">
    <source>
        <dbReference type="ARBA" id="ARBA00022801"/>
    </source>
</evidence>
<evidence type="ECO:0000256" key="5">
    <source>
        <dbReference type="ARBA" id="ARBA00022692"/>
    </source>
</evidence>
<keyword evidence="14" id="KW-1185">Reference proteome</keyword>
<proteinExistence type="inferred from homology"/>
<dbReference type="SUPFAM" id="SSF50156">
    <property type="entry name" value="PDZ domain-like"/>
    <property type="match status" value="2"/>
</dbReference>
<dbReference type="PROSITE" id="PS50106">
    <property type="entry name" value="PDZ"/>
    <property type="match status" value="1"/>
</dbReference>
<dbReference type="GO" id="GO:0006508">
    <property type="term" value="P:proteolysis"/>
    <property type="evidence" value="ECO:0007669"/>
    <property type="project" value="UniProtKB-KW"/>
</dbReference>
<keyword evidence="11" id="KW-0479">Metal-binding</keyword>
<evidence type="ECO:0000256" key="10">
    <source>
        <dbReference type="ARBA" id="ARBA00023136"/>
    </source>
</evidence>
<evidence type="ECO:0000256" key="9">
    <source>
        <dbReference type="ARBA" id="ARBA00023049"/>
    </source>
</evidence>
<gene>
    <name evidence="13" type="ORF">EDD80_103150</name>
</gene>
<keyword evidence="5 11" id="KW-0812">Transmembrane</keyword>
<evidence type="ECO:0000256" key="1">
    <source>
        <dbReference type="ARBA" id="ARBA00001947"/>
    </source>
</evidence>
<dbReference type="EMBL" id="SMAD01000003">
    <property type="protein sequence ID" value="TCS88287.1"/>
    <property type="molecule type" value="Genomic_DNA"/>
</dbReference>
<dbReference type="Pfam" id="PF17820">
    <property type="entry name" value="PDZ_6"/>
    <property type="match status" value="1"/>
</dbReference>
<dbReference type="NCBIfam" id="TIGR00054">
    <property type="entry name" value="RIP metalloprotease RseP"/>
    <property type="match status" value="1"/>
</dbReference>
<dbReference type="InterPro" id="IPR008915">
    <property type="entry name" value="Peptidase_M50"/>
</dbReference>
<dbReference type="PANTHER" id="PTHR42837">
    <property type="entry name" value="REGULATOR OF SIGMA-E PROTEASE RSEP"/>
    <property type="match status" value="1"/>
</dbReference>
<keyword evidence="4 13" id="KW-0645">Protease</keyword>
<dbReference type="GO" id="GO:0016020">
    <property type="term" value="C:membrane"/>
    <property type="evidence" value="ECO:0007669"/>
    <property type="project" value="UniProtKB-SubCell"/>
</dbReference>
<evidence type="ECO:0000313" key="13">
    <source>
        <dbReference type="EMBL" id="TCS88287.1"/>
    </source>
</evidence>
<evidence type="ECO:0000256" key="2">
    <source>
        <dbReference type="ARBA" id="ARBA00004141"/>
    </source>
</evidence>
<evidence type="ECO:0000256" key="7">
    <source>
        <dbReference type="ARBA" id="ARBA00022833"/>
    </source>
</evidence>
<comment type="cofactor">
    <cofactor evidence="1 11">
        <name>Zn(2+)</name>
        <dbReference type="ChEBI" id="CHEBI:29105"/>
    </cofactor>
</comment>
<evidence type="ECO:0000313" key="14">
    <source>
        <dbReference type="Proteomes" id="UP000295807"/>
    </source>
</evidence>
<sequence length="440" mass="48303">MDGLIMAAQMIAALSILIVLHEAGHFVAARAFGIKVEKFYLFFDAWGIKLLKFRKGDCEYGIGWLPLGGYVKISGMIDESMDTEQLSKPPQPWEFRSKPAWQRLIVMLAGVFVNVVLGIAVFWMLTLKYGETYLPASEVKHGIVAYDVAQGIGLQTGDKVLAINGEPLERFDDLLSPDVLLGNTVLTVQRGSEELEITIPPDFLNSLAEGGRDSFIDPRFEFLIRDVVPGSPADKAGLQPDDRILAVDGKQISYFDQLQEALAARKSEEVQLTVLRGADTTQLTAATDTEGTLGFYSKPLGLETKTIQYGFFEALPKSISRSFNTLALQVRSFGKLFKGDLDPQKTLSGPIGIAQQFGGEFDGLNFWTLVGLLSLVLAFMNILPIPALDGGHAMFLLVEMVKGEPLSDKFLEKAQIVGFVILLALMVFVFGNDILNIVKN</sequence>
<dbReference type="SMART" id="SM00228">
    <property type="entry name" value="PDZ"/>
    <property type="match status" value="2"/>
</dbReference>
<evidence type="ECO:0000256" key="8">
    <source>
        <dbReference type="ARBA" id="ARBA00022989"/>
    </source>
</evidence>
<keyword evidence="10 11" id="KW-0472">Membrane</keyword>
<organism evidence="13 14">
    <name type="scientific">Anseongella ginsenosidimutans</name>
    <dbReference type="NCBI Taxonomy" id="496056"/>
    <lineage>
        <taxon>Bacteria</taxon>
        <taxon>Pseudomonadati</taxon>
        <taxon>Bacteroidota</taxon>
        <taxon>Sphingobacteriia</taxon>
        <taxon>Sphingobacteriales</taxon>
        <taxon>Sphingobacteriaceae</taxon>
        <taxon>Anseongella</taxon>
    </lineage>
</organism>
<comment type="similarity">
    <text evidence="3 11">Belongs to the peptidase M50B family.</text>
</comment>
<dbReference type="Proteomes" id="UP000295807">
    <property type="component" value="Unassembled WGS sequence"/>
</dbReference>
<feature type="domain" description="PDZ" evidence="12">
    <location>
        <begin position="185"/>
        <end position="278"/>
    </location>
</feature>
<evidence type="ECO:0000259" key="12">
    <source>
        <dbReference type="PROSITE" id="PS50106"/>
    </source>
</evidence>
<dbReference type="CDD" id="cd23081">
    <property type="entry name" value="cpPDZ_EcRseP-like"/>
    <property type="match status" value="1"/>
</dbReference>
<feature type="transmembrane region" description="Helical" evidence="11">
    <location>
        <begin position="104"/>
        <end position="125"/>
    </location>
</feature>
<reference evidence="13 14" key="1">
    <citation type="submission" date="2019-03" db="EMBL/GenBank/DDBJ databases">
        <title>Genomic Encyclopedia of Type Strains, Phase IV (KMG-IV): sequencing the most valuable type-strain genomes for metagenomic binning, comparative biology and taxonomic classification.</title>
        <authorList>
            <person name="Goeker M."/>
        </authorList>
    </citation>
    <scope>NUCLEOTIDE SEQUENCE [LARGE SCALE GENOMIC DNA]</scope>
    <source>
        <strain evidence="13 14">DSM 21100</strain>
    </source>
</reference>
<dbReference type="InterPro" id="IPR004387">
    <property type="entry name" value="Pept_M50_Zn"/>
</dbReference>
<keyword evidence="7 11" id="KW-0862">Zinc</keyword>
<dbReference type="CDD" id="cd06163">
    <property type="entry name" value="S2P-M50_PDZ_RseP-like"/>
    <property type="match status" value="1"/>
</dbReference>
<dbReference type="Pfam" id="PF02163">
    <property type="entry name" value="Peptidase_M50"/>
    <property type="match status" value="1"/>
</dbReference>
<keyword evidence="9 11" id="KW-0482">Metalloprotease</keyword>
<keyword evidence="8 11" id="KW-1133">Transmembrane helix</keyword>
<dbReference type="InterPro" id="IPR036034">
    <property type="entry name" value="PDZ_sf"/>
</dbReference>
<dbReference type="Gene3D" id="2.30.42.10">
    <property type="match status" value="2"/>
</dbReference>
<feature type="transmembrane region" description="Helical" evidence="11">
    <location>
        <begin position="416"/>
        <end position="435"/>
    </location>
</feature>
<feature type="transmembrane region" description="Helical" evidence="11">
    <location>
        <begin position="366"/>
        <end position="387"/>
    </location>
</feature>
<evidence type="ECO:0000256" key="4">
    <source>
        <dbReference type="ARBA" id="ARBA00022670"/>
    </source>
</evidence>
<dbReference type="InterPro" id="IPR001478">
    <property type="entry name" value="PDZ"/>
</dbReference>
<accession>A0A4R3KTF1</accession>
<dbReference type="InterPro" id="IPR041489">
    <property type="entry name" value="PDZ_6"/>
</dbReference>
<name>A0A4R3KTF1_9SPHI</name>
<dbReference type="RefSeq" id="WP_132128505.1">
    <property type="nucleotide sequence ID" value="NZ_CP042432.1"/>
</dbReference>
<dbReference type="PANTHER" id="PTHR42837:SF2">
    <property type="entry name" value="MEMBRANE METALLOPROTEASE ARASP2, CHLOROPLASTIC-RELATED"/>
    <property type="match status" value="1"/>
</dbReference>
<comment type="caution">
    <text evidence="13">The sequence shown here is derived from an EMBL/GenBank/DDBJ whole genome shotgun (WGS) entry which is preliminary data.</text>
</comment>
<dbReference type="GO" id="GO:0004222">
    <property type="term" value="F:metalloendopeptidase activity"/>
    <property type="evidence" value="ECO:0007669"/>
    <property type="project" value="InterPro"/>
</dbReference>
<protein>
    <recommendedName>
        <fullName evidence="11">Zinc metalloprotease</fullName>
        <ecNumber evidence="11">3.4.24.-</ecNumber>
    </recommendedName>
</protein>
<dbReference type="AlphaFoldDB" id="A0A4R3KTF1"/>
<dbReference type="EC" id="3.4.24.-" evidence="11"/>
<dbReference type="OrthoDB" id="9782003at2"/>
<dbReference type="GO" id="GO:0046872">
    <property type="term" value="F:metal ion binding"/>
    <property type="evidence" value="ECO:0007669"/>
    <property type="project" value="UniProtKB-KW"/>
</dbReference>